<dbReference type="InterPro" id="IPR018211">
    <property type="entry name" value="ADH_Fe_CS"/>
</dbReference>
<evidence type="ECO:0000259" key="4">
    <source>
        <dbReference type="Pfam" id="PF00465"/>
    </source>
</evidence>
<dbReference type="SUPFAM" id="SSF56796">
    <property type="entry name" value="Dehydroquinate synthase-like"/>
    <property type="match status" value="1"/>
</dbReference>
<proteinExistence type="inferred from homology"/>
<dbReference type="PROSITE" id="PS00913">
    <property type="entry name" value="ADH_IRON_1"/>
    <property type="match status" value="1"/>
</dbReference>
<evidence type="ECO:0000256" key="2">
    <source>
        <dbReference type="ARBA" id="ARBA00023002"/>
    </source>
</evidence>
<name>A0A494X324_9FIRM</name>
<reference evidence="6 7" key="1">
    <citation type="submission" date="2018-10" db="EMBL/GenBank/DDBJ databases">
        <authorList>
            <person name="Grouzdev D.S."/>
            <person name="Krutkina M.S."/>
            <person name="Tourova T.P."/>
            <person name="Nazina T.N."/>
        </authorList>
    </citation>
    <scope>NUCLEOTIDE SEQUENCE [LARGE SCALE GENOMIC DNA]</scope>
    <source>
        <strain evidence="6 7">435</strain>
    </source>
</reference>
<dbReference type="InterPro" id="IPR039697">
    <property type="entry name" value="Alcohol_dehydrogenase_Fe"/>
</dbReference>
<evidence type="ECO:0000313" key="7">
    <source>
        <dbReference type="Proteomes" id="UP000271256"/>
    </source>
</evidence>
<dbReference type="OrthoDB" id="5445534at2"/>
<gene>
    <name evidence="6" type="ORF">D7024_11860</name>
</gene>
<dbReference type="Gene3D" id="1.20.1090.10">
    <property type="entry name" value="Dehydroquinate synthase-like - alpha domain"/>
    <property type="match status" value="1"/>
</dbReference>
<accession>A0A494X324</accession>
<dbReference type="FunFam" id="1.20.1090.10:FF:000001">
    <property type="entry name" value="Aldehyde-alcohol dehydrogenase"/>
    <property type="match status" value="1"/>
</dbReference>
<comment type="similarity">
    <text evidence="1">Belongs to the iron-containing alcohol dehydrogenase family.</text>
</comment>
<dbReference type="PANTHER" id="PTHR11496:SF102">
    <property type="entry name" value="ALCOHOL DEHYDROGENASE 4"/>
    <property type="match status" value="1"/>
</dbReference>
<evidence type="ECO:0000256" key="3">
    <source>
        <dbReference type="ARBA" id="ARBA00023027"/>
    </source>
</evidence>
<feature type="domain" description="Fe-containing alcohol dehydrogenase-like C-terminal" evidence="5">
    <location>
        <begin position="187"/>
        <end position="379"/>
    </location>
</feature>
<dbReference type="InterPro" id="IPR001670">
    <property type="entry name" value="ADH_Fe/GldA"/>
</dbReference>
<dbReference type="Pfam" id="PF25137">
    <property type="entry name" value="ADH_Fe_C"/>
    <property type="match status" value="1"/>
</dbReference>
<dbReference type="Proteomes" id="UP000271256">
    <property type="component" value="Unassembled WGS sequence"/>
</dbReference>
<dbReference type="FunFam" id="3.40.50.1970:FF:000003">
    <property type="entry name" value="Alcohol dehydrogenase, iron-containing"/>
    <property type="match status" value="1"/>
</dbReference>
<dbReference type="CDD" id="cd08551">
    <property type="entry name" value="Fe-ADH"/>
    <property type="match status" value="1"/>
</dbReference>
<evidence type="ECO:0000259" key="5">
    <source>
        <dbReference type="Pfam" id="PF25137"/>
    </source>
</evidence>
<dbReference type="Pfam" id="PF00465">
    <property type="entry name" value="Fe-ADH"/>
    <property type="match status" value="1"/>
</dbReference>
<protein>
    <submittedName>
        <fullName evidence="6">Iron-containing alcohol dehydrogenase</fullName>
    </submittedName>
</protein>
<keyword evidence="3" id="KW-0520">NAD</keyword>
<dbReference type="EMBL" id="RBWE01000001">
    <property type="protein sequence ID" value="RKO67585.1"/>
    <property type="molecule type" value="Genomic_DNA"/>
</dbReference>
<dbReference type="Gene3D" id="3.40.50.1970">
    <property type="match status" value="1"/>
</dbReference>
<feature type="domain" description="Alcohol dehydrogenase iron-type/glycerol dehydrogenase GldA" evidence="4">
    <location>
        <begin position="8"/>
        <end position="176"/>
    </location>
</feature>
<dbReference type="GO" id="GO:0004022">
    <property type="term" value="F:alcohol dehydrogenase (NAD+) activity"/>
    <property type="evidence" value="ECO:0007669"/>
    <property type="project" value="UniProtKB-ARBA"/>
</dbReference>
<dbReference type="AlphaFoldDB" id="A0A494X324"/>
<dbReference type="InterPro" id="IPR056798">
    <property type="entry name" value="ADH_Fe_C"/>
</dbReference>
<dbReference type="GO" id="GO:0046872">
    <property type="term" value="F:metal ion binding"/>
    <property type="evidence" value="ECO:0007669"/>
    <property type="project" value="InterPro"/>
</dbReference>
<comment type="caution">
    <text evidence="6">The sequence shown here is derived from an EMBL/GenBank/DDBJ whole genome shotgun (WGS) entry which is preliminary data.</text>
</comment>
<evidence type="ECO:0000313" key="6">
    <source>
        <dbReference type="EMBL" id="RKO67585.1"/>
    </source>
</evidence>
<keyword evidence="2" id="KW-0560">Oxidoreductase</keyword>
<organism evidence="6 7">
    <name type="scientific">Desulfofundulus salinus</name>
    <dbReference type="NCBI Taxonomy" id="2419843"/>
    <lineage>
        <taxon>Bacteria</taxon>
        <taxon>Bacillati</taxon>
        <taxon>Bacillota</taxon>
        <taxon>Clostridia</taxon>
        <taxon>Eubacteriales</taxon>
        <taxon>Peptococcaceae</taxon>
        <taxon>Desulfofundulus</taxon>
    </lineage>
</organism>
<dbReference type="PANTHER" id="PTHR11496">
    <property type="entry name" value="ALCOHOL DEHYDROGENASE"/>
    <property type="match status" value="1"/>
</dbReference>
<dbReference type="RefSeq" id="WP_121451995.1">
    <property type="nucleotide sequence ID" value="NZ_RBWE01000001.1"/>
</dbReference>
<keyword evidence="7" id="KW-1185">Reference proteome</keyword>
<evidence type="ECO:0000256" key="1">
    <source>
        <dbReference type="ARBA" id="ARBA00007358"/>
    </source>
</evidence>
<sequence length="380" mass="39975">MDFTFLTPPLVRFGRGCITELGKETKRLGNRALLVTGRSFLKQSGILDRLLGILEEAGVSTVIYDGVSPEPLVDMAEEARELLYREGCNVVIGAGGGSALDTAKSVAALAGAPGRVAEYLNGKRIDGAALPWVAVPTTAGTGSEATPTAVFTDPARDVKTSMRGRQFMAAAVLVDPELTLTAPPHITAHSGMDALTQAIESLTSRFATPLTKSLSLQAAELIISCLPRAVENGQDIEARENLALGSLMAGIALANARLGVVHGLAHPVGHRCQRAHGLVCAVLLPPVMEFNLPVAAGDYALLARRLDLPGDNDTEKARALVTLVRNLNQRLGIPSRLKALGLKADDIPVMAEQALPSGSTKANPRPVSREDLEGILDNAL</sequence>